<evidence type="ECO:0000313" key="1">
    <source>
        <dbReference type="EMBL" id="KKT38133.1"/>
    </source>
</evidence>
<dbReference type="Proteomes" id="UP000034617">
    <property type="component" value="Unassembled WGS sequence"/>
</dbReference>
<name>A0A0G1GVB7_9BACT</name>
<protein>
    <submittedName>
        <fullName evidence="1">Uncharacterized protein</fullName>
    </submittedName>
</protein>
<dbReference type="EMBL" id="LCHM01000013">
    <property type="protein sequence ID" value="KKT38133.1"/>
    <property type="molecule type" value="Genomic_DNA"/>
</dbReference>
<reference evidence="1 2" key="1">
    <citation type="journal article" date="2015" name="Nature">
        <title>rRNA introns, odd ribosomes, and small enigmatic genomes across a large radiation of phyla.</title>
        <authorList>
            <person name="Brown C.T."/>
            <person name="Hug L.A."/>
            <person name="Thomas B.C."/>
            <person name="Sharon I."/>
            <person name="Castelle C.J."/>
            <person name="Singh A."/>
            <person name="Wilkins M.J."/>
            <person name="Williams K.H."/>
            <person name="Banfield J.F."/>
        </authorList>
    </citation>
    <scope>NUCLEOTIDE SEQUENCE [LARGE SCALE GENOMIC DNA]</scope>
</reference>
<dbReference type="AlphaFoldDB" id="A0A0G1GVB7"/>
<organism evidence="1 2">
    <name type="scientific">Candidatus Gottesmanbacteria bacterium GW2011_GWB1_44_11c</name>
    <dbReference type="NCBI Taxonomy" id="1618447"/>
    <lineage>
        <taxon>Bacteria</taxon>
        <taxon>Candidatus Gottesmaniibacteriota</taxon>
    </lineage>
</organism>
<accession>A0A0G1GVB7</accession>
<gene>
    <name evidence="1" type="ORF">UW22_C0013G0020</name>
</gene>
<evidence type="ECO:0000313" key="2">
    <source>
        <dbReference type="Proteomes" id="UP000034617"/>
    </source>
</evidence>
<comment type="caution">
    <text evidence="1">The sequence shown here is derived from an EMBL/GenBank/DDBJ whole genome shotgun (WGS) entry which is preliminary data.</text>
</comment>
<sequence>MDTIVTTNLRIPQSAYFQVKALAGELGMSVNEYMTFLIKYTTRTRMAAKDGSLSVEKKRQELWEAMERISQIQNKPMGWSEEDEAIYSI</sequence>
<proteinExistence type="predicted"/>